<sequence length="61" mass="6823">QPRNRLVALSLRDGEFVEKFILETPDKSRSESNIAVIDWQGRTVVAVVSVDGVVTLWLTNP</sequence>
<protein>
    <submittedName>
        <fullName evidence="1">Uncharacterized protein</fullName>
    </submittedName>
</protein>
<accession>A0A3B0RZ33</accession>
<proteinExistence type="predicted"/>
<dbReference type="AlphaFoldDB" id="A0A3B0RZ33"/>
<evidence type="ECO:0000313" key="1">
    <source>
        <dbReference type="EMBL" id="VAV97269.1"/>
    </source>
</evidence>
<feature type="non-terminal residue" evidence="1">
    <location>
        <position position="1"/>
    </location>
</feature>
<organism evidence="1">
    <name type="scientific">hydrothermal vent metagenome</name>
    <dbReference type="NCBI Taxonomy" id="652676"/>
    <lineage>
        <taxon>unclassified sequences</taxon>
        <taxon>metagenomes</taxon>
        <taxon>ecological metagenomes</taxon>
    </lineage>
</organism>
<name>A0A3B0RZ33_9ZZZZ</name>
<reference evidence="1" key="1">
    <citation type="submission" date="2018-06" db="EMBL/GenBank/DDBJ databases">
        <authorList>
            <person name="Zhirakovskaya E."/>
        </authorList>
    </citation>
    <scope>NUCLEOTIDE SEQUENCE</scope>
</reference>
<gene>
    <name evidence="1" type="ORF">MNBD_ACTINO02-1799</name>
</gene>
<dbReference type="EMBL" id="UOEK01000115">
    <property type="protein sequence ID" value="VAV97269.1"/>
    <property type="molecule type" value="Genomic_DNA"/>
</dbReference>